<feature type="compositionally biased region" description="Basic residues" evidence="2">
    <location>
        <begin position="90"/>
        <end position="99"/>
    </location>
</feature>
<evidence type="ECO:0000259" key="3">
    <source>
        <dbReference type="PROSITE" id="PS50157"/>
    </source>
</evidence>
<keyword evidence="1" id="KW-0479">Metal-binding</keyword>
<keyword evidence="1" id="KW-0862">Zinc</keyword>
<dbReference type="InterPro" id="IPR013087">
    <property type="entry name" value="Znf_C2H2_type"/>
</dbReference>
<dbReference type="PROSITE" id="PS00028">
    <property type="entry name" value="ZINC_FINGER_C2H2_1"/>
    <property type="match status" value="2"/>
</dbReference>
<sequence length="352" mass="40508">MDYAERMSRMYIRNNQQRDPSEIQHFLCYICGEVFRIRLEYQKHVVLHQSFGLIYQIYDSESQREANEEAGKGDPEKPGTSRQQSEKPEKKGKKKVVRRRSLEEMEEAIREEREQYLREKQLLAERKAEEDRQHLLIWSLRLCESIEHPVAFTSLAAELVAMINMKDQAFPVEKKKPPTKAKAADPVPPKTAADPKQPSSSLKSQRTPAVAQPVLPRTTSNGFDIGPPRRETCPFCDSDKIFYDPIAAIQHIVDHGASIADLKFVFFEDDKFIATEPQLSGDKCNACDSSFDFATQYYMHLLTAHRSAVALFYLPIHPNANNVEIVAQLVYRTLPEHTIEFREIIPKLAMRE</sequence>
<name>A0A3P8DAL4_HELPZ</name>
<dbReference type="GO" id="GO:0008270">
    <property type="term" value="F:zinc ion binding"/>
    <property type="evidence" value="ECO:0007669"/>
    <property type="project" value="UniProtKB-KW"/>
</dbReference>
<evidence type="ECO:0000256" key="1">
    <source>
        <dbReference type="PROSITE-ProRule" id="PRU00042"/>
    </source>
</evidence>
<accession>A0A3P8DAL4</accession>
<feature type="domain" description="C2H2-type" evidence="3">
    <location>
        <begin position="26"/>
        <end position="48"/>
    </location>
</feature>
<keyword evidence="1" id="KW-0863">Zinc-finger</keyword>
<gene>
    <name evidence="4" type="ORF">HPBE_LOCUS21841</name>
</gene>
<reference evidence="4" key="1">
    <citation type="submission" date="2018-11" db="EMBL/GenBank/DDBJ databases">
        <authorList>
            <consortium name="Pathogen Informatics"/>
        </authorList>
    </citation>
    <scope>NUCLEOTIDE SEQUENCE [LARGE SCALE GENOMIC DNA]</scope>
</reference>
<evidence type="ECO:0000313" key="4">
    <source>
        <dbReference type="EMBL" id="VDP28465.1"/>
    </source>
</evidence>
<dbReference type="PROSITE" id="PS50157">
    <property type="entry name" value="ZINC_FINGER_C2H2_2"/>
    <property type="match status" value="1"/>
</dbReference>
<feature type="region of interest" description="Disordered" evidence="2">
    <location>
        <begin position="171"/>
        <end position="225"/>
    </location>
</feature>
<dbReference type="OrthoDB" id="5858372at2759"/>
<evidence type="ECO:0000256" key="2">
    <source>
        <dbReference type="SAM" id="MobiDB-lite"/>
    </source>
</evidence>
<dbReference type="EMBL" id="UZAH01033387">
    <property type="protein sequence ID" value="VDP28465.1"/>
    <property type="molecule type" value="Genomic_DNA"/>
</dbReference>
<protein>
    <recommendedName>
        <fullName evidence="3">C2H2-type domain-containing protein</fullName>
    </recommendedName>
</protein>
<feature type="compositionally biased region" description="Low complexity" evidence="2">
    <location>
        <begin position="180"/>
        <end position="196"/>
    </location>
</feature>
<proteinExistence type="predicted"/>
<feature type="compositionally biased region" description="Polar residues" evidence="2">
    <location>
        <begin position="197"/>
        <end position="207"/>
    </location>
</feature>
<dbReference type="AlphaFoldDB" id="A0A3P8DAL4"/>
<dbReference type="SMART" id="SM00355">
    <property type="entry name" value="ZnF_C2H2"/>
    <property type="match status" value="3"/>
</dbReference>
<organism evidence="4">
    <name type="scientific">Heligmosomoides polygyrus</name>
    <name type="common">Parasitic roundworm</name>
    <dbReference type="NCBI Taxonomy" id="6339"/>
    <lineage>
        <taxon>Eukaryota</taxon>
        <taxon>Metazoa</taxon>
        <taxon>Ecdysozoa</taxon>
        <taxon>Nematoda</taxon>
        <taxon>Chromadorea</taxon>
        <taxon>Rhabditida</taxon>
        <taxon>Rhabditina</taxon>
        <taxon>Rhabditomorpha</taxon>
        <taxon>Strongyloidea</taxon>
        <taxon>Heligmosomidae</taxon>
        <taxon>Heligmosomoides</taxon>
    </lineage>
</organism>
<feature type="compositionally biased region" description="Basic and acidic residues" evidence="2">
    <location>
        <begin position="64"/>
        <end position="89"/>
    </location>
</feature>
<feature type="region of interest" description="Disordered" evidence="2">
    <location>
        <begin position="64"/>
        <end position="101"/>
    </location>
</feature>